<protein>
    <recommendedName>
        <fullName evidence="1">Nucleoside phosphorylase domain-containing protein</fullName>
    </recommendedName>
</protein>
<comment type="caution">
    <text evidence="2">The sequence shown here is derived from an EMBL/GenBank/DDBJ whole genome shotgun (WGS) entry which is preliminary data.</text>
</comment>
<dbReference type="InParanoid" id="G9MQN8"/>
<dbReference type="VEuPathDB" id="FungiDB:TRIVIDRAFT_45660"/>
<dbReference type="InterPro" id="IPR053137">
    <property type="entry name" value="NLR-like"/>
</dbReference>
<dbReference type="GeneID" id="25794454"/>
<dbReference type="InterPro" id="IPR000845">
    <property type="entry name" value="Nucleoside_phosphorylase_d"/>
</dbReference>
<proteinExistence type="predicted"/>
<sequence>MSLPAREKFQIGWICALPVDVAAAIEMLDANFGILDEQDSRDTNSYTLGRIGKHYVAIAGLGQSGTTSATAVVINMMRTFSPSLRVGLMVGIASGIPSLVRDIRLGDIIVSYPEGTCGGVLQYDMGKIVEEGKLMRTGSLNAPPRSLITAVANMRAAALTDDPRFPEYMEKALQRNERTRQNFGRPDSSADRLFQMHYEHPETAPTCDGCLTDWEEHRNRREAADPHVHYGIVASGNAEMRHGGTREQLRKETGAICYDMEAAGVMMDFPCIVVRGICDYADSHKNEKWQGFAALAAASYAKELLSYVPAGPVSQEKLVIEMYHK</sequence>
<dbReference type="OMA" id="ICYDMEA"/>
<evidence type="ECO:0000313" key="2">
    <source>
        <dbReference type="EMBL" id="EHK24105.1"/>
    </source>
</evidence>
<accession>G9MQN8</accession>
<evidence type="ECO:0000313" key="3">
    <source>
        <dbReference type="Proteomes" id="UP000007115"/>
    </source>
</evidence>
<dbReference type="STRING" id="413071.G9MQN8"/>
<name>G9MQN8_HYPVG</name>
<dbReference type="eggNOG" id="KOG4177">
    <property type="taxonomic scope" value="Eukaryota"/>
</dbReference>
<dbReference type="SUPFAM" id="SSF53167">
    <property type="entry name" value="Purine and uridine phosphorylases"/>
    <property type="match status" value="1"/>
</dbReference>
<dbReference type="Proteomes" id="UP000007115">
    <property type="component" value="Unassembled WGS sequence"/>
</dbReference>
<dbReference type="RefSeq" id="XP_013958303.1">
    <property type="nucleotide sequence ID" value="XM_014102828.1"/>
</dbReference>
<dbReference type="GO" id="GO:0009116">
    <property type="term" value="P:nucleoside metabolic process"/>
    <property type="evidence" value="ECO:0007669"/>
    <property type="project" value="InterPro"/>
</dbReference>
<dbReference type="PANTHER" id="PTHR46082:SF11">
    <property type="entry name" value="AAA+ ATPASE DOMAIN-CONTAINING PROTEIN-RELATED"/>
    <property type="match status" value="1"/>
</dbReference>
<gene>
    <name evidence="2" type="ORF">TRIVIDRAFT_45660</name>
</gene>
<reference evidence="2 3" key="1">
    <citation type="journal article" date="2011" name="Genome Biol.">
        <title>Comparative genome sequence analysis underscores mycoparasitism as the ancestral life style of Trichoderma.</title>
        <authorList>
            <person name="Kubicek C.P."/>
            <person name="Herrera-Estrella A."/>
            <person name="Seidl-Seiboth V."/>
            <person name="Martinez D.A."/>
            <person name="Druzhinina I.S."/>
            <person name="Thon M."/>
            <person name="Zeilinger S."/>
            <person name="Casas-Flores S."/>
            <person name="Horwitz B.A."/>
            <person name="Mukherjee P.K."/>
            <person name="Mukherjee M."/>
            <person name="Kredics L."/>
            <person name="Alcaraz L.D."/>
            <person name="Aerts A."/>
            <person name="Antal Z."/>
            <person name="Atanasova L."/>
            <person name="Cervantes-Badillo M.G."/>
            <person name="Challacombe J."/>
            <person name="Chertkov O."/>
            <person name="McCluskey K."/>
            <person name="Coulpier F."/>
            <person name="Deshpande N."/>
            <person name="von Doehren H."/>
            <person name="Ebbole D.J."/>
            <person name="Esquivel-Naranjo E.U."/>
            <person name="Fekete E."/>
            <person name="Flipphi M."/>
            <person name="Glaser F."/>
            <person name="Gomez-Rodriguez E.Y."/>
            <person name="Gruber S."/>
            <person name="Han C."/>
            <person name="Henrissat B."/>
            <person name="Hermosa R."/>
            <person name="Hernandez-Onate M."/>
            <person name="Karaffa L."/>
            <person name="Kosti I."/>
            <person name="Le Crom S."/>
            <person name="Lindquist E."/>
            <person name="Lucas S."/>
            <person name="Luebeck M."/>
            <person name="Luebeck P.S."/>
            <person name="Margeot A."/>
            <person name="Metz B."/>
            <person name="Misra M."/>
            <person name="Nevalainen H."/>
            <person name="Omann M."/>
            <person name="Packer N."/>
            <person name="Perrone G."/>
            <person name="Uresti-Rivera E.E."/>
            <person name="Salamov A."/>
            <person name="Schmoll M."/>
            <person name="Seiboth B."/>
            <person name="Shapiro H."/>
            <person name="Sukno S."/>
            <person name="Tamayo-Ramos J.A."/>
            <person name="Tisch D."/>
            <person name="Wiest A."/>
            <person name="Wilkinson H.H."/>
            <person name="Zhang M."/>
            <person name="Coutinho P.M."/>
            <person name="Kenerley C.M."/>
            <person name="Monte E."/>
            <person name="Baker S.E."/>
            <person name="Grigoriev I.V."/>
        </authorList>
    </citation>
    <scope>NUCLEOTIDE SEQUENCE [LARGE SCALE GENOMIC DNA]</scope>
    <source>
        <strain evidence="3">Gv29-8 / FGSC 10586</strain>
    </source>
</reference>
<dbReference type="EMBL" id="ABDF02000005">
    <property type="protein sequence ID" value="EHK24105.1"/>
    <property type="molecule type" value="Genomic_DNA"/>
</dbReference>
<keyword evidence="3" id="KW-1185">Reference proteome</keyword>
<dbReference type="Gene3D" id="3.40.50.1580">
    <property type="entry name" value="Nucleoside phosphorylase domain"/>
    <property type="match status" value="1"/>
</dbReference>
<dbReference type="PANTHER" id="PTHR46082">
    <property type="entry name" value="ATP/GTP-BINDING PROTEIN-RELATED"/>
    <property type="match status" value="1"/>
</dbReference>
<feature type="domain" description="Nucleoside phosphorylase" evidence="1">
    <location>
        <begin position="11"/>
        <end position="306"/>
    </location>
</feature>
<dbReference type="OrthoDB" id="163438at2759"/>
<evidence type="ECO:0000259" key="1">
    <source>
        <dbReference type="Pfam" id="PF01048"/>
    </source>
</evidence>
<organism evidence="2 3">
    <name type="scientific">Hypocrea virens (strain Gv29-8 / FGSC 10586)</name>
    <name type="common">Gliocladium virens</name>
    <name type="synonym">Trichoderma virens</name>
    <dbReference type="NCBI Taxonomy" id="413071"/>
    <lineage>
        <taxon>Eukaryota</taxon>
        <taxon>Fungi</taxon>
        <taxon>Dikarya</taxon>
        <taxon>Ascomycota</taxon>
        <taxon>Pezizomycotina</taxon>
        <taxon>Sordariomycetes</taxon>
        <taxon>Hypocreomycetidae</taxon>
        <taxon>Hypocreales</taxon>
        <taxon>Hypocreaceae</taxon>
        <taxon>Trichoderma</taxon>
    </lineage>
</organism>
<dbReference type="Pfam" id="PF01048">
    <property type="entry name" value="PNP_UDP_1"/>
    <property type="match status" value="1"/>
</dbReference>
<dbReference type="InterPro" id="IPR035994">
    <property type="entry name" value="Nucleoside_phosphorylase_sf"/>
</dbReference>
<dbReference type="AlphaFoldDB" id="G9MQN8"/>
<dbReference type="HOGENOM" id="CLU_000288_34_22_1"/>
<dbReference type="GO" id="GO:0003824">
    <property type="term" value="F:catalytic activity"/>
    <property type="evidence" value="ECO:0007669"/>
    <property type="project" value="InterPro"/>
</dbReference>